<sequence length="157" mass="16443">MEGGRELALSCFSGGLQQQLAARGTREVRSNPSVDADSVETMVAPGQHSNLISHHKLREADGAIGGVVGGGVGDFGNGSEKLGGRQGEVIMNGGAVGGEPGTGVEGDEAEEEAEDDEQPDEEDEFRVEIDGVVVRRGWGRPDQYFLSTGISNQEAFL</sequence>
<dbReference type="Proteomes" id="UP000215914">
    <property type="component" value="Chromosome 6"/>
</dbReference>
<name>A0A251UJZ8_HELAN</name>
<evidence type="ECO:0000313" key="3">
    <source>
        <dbReference type="Proteomes" id="UP000215914"/>
    </source>
</evidence>
<gene>
    <name evidence="2" type="ORF">HannXRQ_Chr06g0185241</name>
</gene>
<organism evidence="2 3">
    <name type="scientific">Helianthus annuus</name>
    <name type="common">Common sunflower</name>
    <dbReference type="NCBI Taxonomy" id="4232"/>
    <lineage>
        <taxon>Eukaryota</taxon>
        <taxon>Viridiplantae</taxon>
        <taxon>Streptophyta</taxon>
        <taxon>Embryophyta</taxon>
        <taxon>Tracheophyta</taxon>
        <taxon>Spermatophyta</taxon>
        <taxon>Magnoliopsida</taxon>
        <taxon>eudicotyledons</taxon>
        <taxon>Gunneridae</taxon>
        <taxon>Pentapetalae</taxon>
        <taxon>asterids</taxon>
        <taxon>campanulids</taxon>
        <taxon>Asterales</taxon>
        <taxon>Asteraceae</taxon>
        <taxon>Asteroideae</taxon>
        <taxon>Heliantheae alliance</taxon>
        <taxon>Heliantheae</taxon>
        <taxon>Helianthus</taxon>
    </lineage>
</organism>
<protein>
    <submittedName>
        <fullName evidence="2">Uncharacterized protein</fullName>
    </submittedName>
</protein>
<accession>A0A251UJZ8</accession>
<dbReference type="AlphaFoldDB" id="A0A251UJZ8"/>
<reference evidence="3" key="1">
    <citation type="journal article" date="2017" name="Nature">
        <title>The sunflower genome provides insights into oil metabolism, flowering and Asterid evolution.</title>
        <authorList>
            <person name="Badouin H."/>
            <person name="Gouzy J."/>
            <person name="Grassa C.J."/>
            <person name="Murat F."/>
            <person name="Staton S.E."/>
            <person name="Cottret L."/>
            <person name="Lelandais-Briere C."/>
            <person name="Owens G.L."/>
            <person name="Carrere S."/>
            <person name="Mayjonade B."/>
            <person name="Legrand L."/>
            <person name="Gill N."/>
            <person name="Kane N.C."/>
            <person name="Bowers J.E."/>
            <person name="Hubner S."/>
            <person name="Bellec A."/>
            <person name="Berard A."/>
            <person name="Berges H."/>
            <person name="Blanchet N."/>
            <person name="Boniface M.C."/>
            <person name="Brunel D."/>
            <person name="Catrice O."/>
            <person name="Chaidir N."/>
            <person name="Claudel C."/>
            <person name="Donnadieu C."/>
            <person name="Faraut T."/>
            <person name="Fievet G."/>
            <person name="Helmstetter N."/>
            <person name="King M."/>
            <person name="Knapp S.J."/>
            <person name="Lai Z."/>
            <person name="Le Paslier M.C."/>
            <person name="Lippi Y."/>
            <person name="Lorenzon L."/>
            <person name="Mandel J.R."/>
            <person name="Marage G."/>
            <person name="Marchand G."/>
            <person name="Marquand E."/>
            <person name="Bret-Mestries E."/>
            <person name="Morien E."/>
            <person name="Nambeesan S."/>
            <person name="Nguyen T."/>
            <person name="Pegot-Espagnet P."/>
            <person name="Pouilly N."/>
            <person name="Raftis F."/>
            <person name="Sallet E."/>
            <person name="Schiex T."/>
            <person name="Thomas J."/>
            <person name="Vandecasteele C."/>
            <person name="Vares D."/>
            <person name="Vear F."/>
            <person name="Vautrin S."/>
            <person name="Crespi M."/>
            <person name="Mangin B."/>
            <person name="Burke J.M."/>
            <person name="Salse J."/>
            <person name="Munos S."/>
            <person name="Vincourt P."/>
            <person name="Rieseberg L.H."/>
            <person name="Langlade N.B."/>
        </authorList>
    </citation>
    <scope>NUCLEOTIDE SEQUENCE [LARGE SCALE GENOMIC DNA]</scope>
    <source>
        <strain evidence="3">cv. SF193</strain>
    </source>
</reference>
<proteinExistence type="predicted"/>
<feature type="compositionally biased region" description="Gly residues" evidence="1">
    <location>
        <begin position="94"/>
        <end position="104"/>
    </location>
</feature>
<dbReference type="EMBL" id="CM007895">
    <property type="protein sequence ID" value="OTG23690.1"/>
    <property type="molecule type" value="Genomic_DNA"/>
</dbReference>
<evidence type="ECO:0000313" key="2">
    <source>
        <dbReference type="EMBL" id="OTG23690.1"/>
    </source>
</evidence>
<evidence type="ECO:0000256" key="1">
    <source>
        <dbReference type="SAM" id="MobiDB-lite"/>
    </source>
</evidence>
<feature type="region of interest" description="Disordered" evidence="1">
    <location>
        <begin position="79"/>
        <end position="128"/>
    </location>
</feature>
<dbReference type="InParanoid" id="A0A251UJZ8"/>
<keyword evidence="3" id="KW-1185">Reference proteome</keyword>
<feature type="compositionally biased region" description="Acidic residues" evidence="1">
    <location>
        <begin position="105"/>
        <end position="125"/>
    </location>
</feature>